<dbReference type="Proteomes" id="UP000481153">
    <property type="component" value="Unassembled WGS sequence"/>
</dbReference>
<accession>A0A6G0X8R4</accession>
<keyword evidence="2" id="KW-1185">Reference proteome</keyword>
<dbReference type="AlphaFoldDB" id="A0A6G0X8R4"/>
<organism evidence="1 2">
    <name type="scientific">Aphanomyces euteiches</name>
    <dbReference type="NCBI Taxonomy" id="100861"/>
    <lineage>
        <taxon>Eukaryota</taxon>
        <taxon>Sar</taxon>
        <taxon>Stramenopiles</taxon>
        <taxon>Oomycota</taxon>
        <taxon>Saprolegniomycetes</taxon>
        <taxon>Saprolegniales</taxon>
        <taxon>Verrucalvaceae</taxon>
        <taxon>Aphanomyces</taxon>
    </lineage>
</organism>
<gene>
    <name evidence="1" type="ORF">Ae201684_007362</name>
</gene>
<comment type="caution">
    <text evidence="1">The sequence shown here is derived from an EMBL/GenBank/DDBJ whole genome shotgun (WGS) entry which is preliminary data.</text>
</comment>
<evidence type="ECO:0000313" key="2">
    <source>
        <dbReference type="Proteomes" id="UP000481153"/>
    </source>
</evidence>
<name>A0A6G0X8R4_9STRA</name>
<reference evidence="1 2" key="1">
    <citation type="submission" date="2019-07" db="EMBL/GenBank/DDBJ databases">
        <title>Genomics analysis of Aphanomyces spp. identifies a new class of oomycete effector associated with host adaptation.</title>
        <authorList>
            <person name="Gaulin E."/>
        </authorList>
    </citation>
    <scope>NUCLEOTIDE SEQUENCE [LARGE SCALE GENOMIC DNA]</scope>
    <source>
        <strain evidence="1 2">ATCC 201684</strain>
    </source>
</reference>
<protein>
    <submittedName>
        <fullName evidence="1">Uncharacterized protein</fullName>
    </submittedName>
</protein>
<evidence type="ECO:0000313" key="1">
    <source>
        <dbReference type="EMBL" id="KAF0736342.1"/>
    </source>
</evidence>
<proteinExistence type="predicted"/>
<dbReference type="EMBL" id="VJMJ01000089">
    <property type="protein sequence ID" value="KAF0736342.1"/>
    <property type="molecule type" value="Genomic_DNA"/>
</dbReference>
<sequence>MSFKRLPPIKSVGPAVAPHLIRATSFAGITLWCWIAWPPPVGIDNNLTIAPFSSRFGHEESMHSHVNVASLPAWTGPQYAKRLMFVSMSLLRSQRPLNSSFRIHDDAEFGHVTRELQRPVA</sequence>